<proteinExistence type="predicted"/>
<keyword evidence="2" id="KW-0067">ATP-binding</keyword>
<dbReference type="SUPFAM" id="SSF52540">
    <property type="entry name" value="P-loop containing nucleoside triphosphate hydrolases"/>
    <property type="match status" value="1"/>
</dbReference>
<dbReference type="GO" id="GO:0005737">
    <property type="term" value="C:cytoplasm"/>
    <property type="evidence" value="ECO:0007669"/>
    <property type="project" value="TreeGrafter"/>
</dbReference>
<dbReference type="InterPro" id="IPR016032">
    <property type="entry name" value="Sig_transdc_resp-reg_C-effctor"/>
</dbReference>
<dbReference type="SUPFAM" id="SSF46894">
    <property type="entry name" value="C-terminal effector domain of the bipartite response regulators"/>
    <property type="match status" value="1"/>
</dbReference>
<reference evidence="5" key="1">
    <citation type="submission" date="2024-06" db="EMBL/GenBank/DDBJ databases">
        <title>Streptomyces sp. strain HUAS MG91 genome sequences.</title>
        <authorList>
            <person name="Mo P."/>
        </authorList>
    </citation>
    <scope>NUCLEOTIDE SEQUENCE</scope>
    <source>
        <strain evidence="5">HUAS MG91</strain>
    </source>
</reference>
<keyword evidence="1" id="KW-0547">Nucleotide-binding</keyword>
<dbReference type="CDD" id="cd06170">
    <property type="entry name" value="LuxR_C_like"/>
    <property type="match status" value="1"/>
</dbReference>
<dbReference type="InterPro" id="IPR041664">
    <property type="entry name" value="AAA_16"/>
</dbReference>
<dbReference type="Gene3D" id="1.10.10.10">
    <property type="entry name" value="Winged helix-like DNA-binding domain superfamily/Winged helix DNA-binding domain"/>
    <property type="match status" value="1"/>
</dbReference>
<dbReference type="Pfam" id="PF00196">
    <property type="entry name" value="GerE"/>
    <property type="match status" value="1"/>
</dbReference>
<dbReference type="InterPro" id="IPR036388">
    <property type="entry name" value="WH-like_DNA-bd_sf"/>
</dbReference>
<feature type="compositionally biased region" description="Polar residues" evidence="3">
    <location>
        <begin position="836"/>
        <end position="847"/>
    </location>
</feature>
<dbReference type="PANTHER" id="PTHR16305:SF35">
    <property type="entry name" value="TRANSCRIPTIONAL ACTIVATOR DOMAIN"/>
    <property type="match status" value="1"/>
</dbReference>
<dbReference type="Gene3D" id="3.40.50.300">
    <property type="entry name" value="P-loop containing nucleotide triphosphate hydrolases"/>
    <property type="match status" value="1"/>
</dbReference>
<evidence type="ECO:0000256" key="2">
    <source>
        <dbReference type="ARBA" id="ARBA00022840"/>
    </source>
</evidence>
<dbReference type="PANTHER" id="PTHR16305">
    <property type="entry name" value="TESTICULAR SOLUBLE ADENYLYL CYCLASE"/>
    <property type="match status" value="1"/>
</dbReference>
<dbReference type="EMBL" id="CP159534">
    <property type="protein sequence ID" value="XCJ68653.1"/>
    <property type="molecule type" value="Genomic_DNA"/>
</dbReference>
<evidence type="ECO:0000256" key="3">
    <source>
        <dbReference type="SAM" id="MobiDB-lite"/>
    </source>
</evidence>
<dbReference type="SMART" id="SM00421">
    <property type="entry name" value="HTH_LUXR"/>
    <property type="match status" value="1"/>
</dbReference>
<protein>
    <submittedName>
        <fullName evidence="5">LuxR family transcriptional regulator</fullName>
    </submittedName>
</protein>
<dbReference type="InterPro" id="IPR000792">
    <property type="entry name" value="Tscrpt_reg_LuxR_C"/>
</dbReference>
<dbReference type="InterPro" id="IPR027417">
    <property type="entry name" value="P-loop_NTPase"/>
</dbReference>
<evidence type="ECO:0000256" key="1">
    <source>
        <dbReference type="ARBA" id="ARBA00022741"/>
    </source>
</evidence>
<dbReference type="GO" id="GO:0003677">
    <property type="term" value="F:DNA binding"/>
    <property type="evidence" value="ECO:0007669"/>
    <property type="project" value="InterPro"/>
</dbReference>
<sequence>MSAHRQSDDRAPIGRAHERDLVETLLDALPDGGRVLRLTGEPGSGKTALVRFAARAAAQRGTPVLSVTWAPAERDLAHAALHGLLHPVLPRLGDLPGPERAALAAAFGEGAAEPEPTVLARAALLLITRTPGPVLLCVDDLDRLDTASRDTLLAMTHLCHATQVGILVTERTATDRSPTEARTAALAPLPEPHARELLRRRGRAQAHTEEELILAVARGNPLALTELSLSGPGLREAAGFGMLPATPRLADAFADDLRTLTPQGHGLLLTAALSTSTLVEEILDAGARLLGGAEHARSGLDEAVARGLVTVEQPHLRFARPLFRVAALHRVPATRRTTAHAALGHSITDPTRAAWHTAQCATGTDEALARRVEALAAGPWPDTTLLVALAALETAARLSPDPEHRADRLLRAAELACHYGLGEQARQYARGIDPAEIGDLGRAMLLWLHDLLPGNPPVGAERIGQLCAAARSVAARHPALARKLLHAAAGRCWWEQAAAPERELVVATLKDLRTAPWQPRELAALALTDPLSISHTPLRAADPPTPDDQLILGQVAHLTGDLERAGELLEAAERAARATGRHGRLPHILGARALGEIWRGTQWRTAHAMADEARTIATRLRLDNYAARATGAQGLIEALQGHHDKALERAAAIEGASRHLDQGQHLNLATLTRVLTASGAGRYADAYTQLRASFTELTTPYSFQQFWGLAFFVEAALPAGEAEDARTVVKEIADRTRDGRAPLLRQVLAYADAALAPDEEAEVRYRAALDGDIAAWPLLHAMTSLSHGVWLRRRRRVVESRAPLTVAESLFRTLGATSRADLAASELRAAGRTDSAPDQDSPATALSPQQLTIARLAADGLTNRAIGEQLHLSARTVASHLYQIFPKLGVSSRAQLAQRTDLR</sequence>
<dbReference type="AlphaFoldDB" id="A0AAU8IKT8"/>
<dbReference type="KEGG" id="stac:ABII15_01210"/>
<dbReference type="Pfam" id="PF13191">
    <property type="entry name" value="AAA_16"/>
    <property type="match status" value="1"/>
</dbReference>
<organism evidence="5">
    <name type="scientific">Streptomyces tabacisoli</name>
    <dbReference type="NCBI Taxonomy" id="3156398"/>
    <lineage>
        <taxon>Bacteria</taxon>
        <taxon>Bacillati</taxon>
        <taxon>Actinomycetota</taxon>
        <taxon>Actinomycetes</taxon>
        <taxon>Kitasatosporales</taxon>
        <taxon>Streptomycetaceae</taxon>
        <taxon>Streptomyces</taxon>
    </lineage>
</organism>
<feature type="region of interest" description="Disordered" evidence="3">
    <location>
        <begin position="828"/>
        <end position="847"/>
    </location>
</feature>
<dbReference type="PRINTS" id="PR00038">
    <property type="entry name" value="HTHLUXR"/>
</dbReference>
<accession>A0AAU8IKT8</accession>
<dbReference type="GO" id="GO:0004016">
    <property type="term" value="F:adenylate cyclase activity"/>
    <property type="evidence" value="ECO:0007669"/>
    <property type="project" value="TreeGrafter"/>
</dbReference>
<gene>
    <name evidence="5" type="ORF">ABII15_01210</name>
</gene>
<name>A0AAU8IKT8_9ACTN</name>
<evidence type="ECO:0000313" key="5">
    <source>
        <dbReference type="EMBL" id="XCJ68653.1"/>
    </source>
</evidence>
<dbReference type="PROSITE" id="PS50043">
    <property type="entry name" value="HTH_LUXR_2"/>
    <property type="match status" value="1"/>
</dbReference>
<evidence type="ECO:0000259" key="4">
    <source>
        <dbReference type="PROSITE" id="PS50043"/>
    </source>
</evidence>
<dbReference type="GO" id="GO:0006355">
    <property type="term" value="P:regulation of DNA-templated transcription"/>
    <property type="evidence" value="ECO:0007669"/>
    <property type="project" value="InterPro"/>
</dbReference>
<feature type="domain" description="HTH luxR-type" evidence="4">
    <location>
        <begin position="839"/>
        <end position="903"/>
    </location>
</feature>
<dbReference type="GO" id="GO:0005524">
    <property type="term" value="F:ATP binding"/>
    <property type="evidence" value="ECO:0007669"/>
    <property type="project" value="UniProtKB-KW"/>
</dbReference>
<dbReference type="RefSeq" id="WP_353940338.1">
    <property type="nucleotide sequence ID" value="NZ_CP159534.1"/>
</dbReference>